<protein>
    <submittedName>
        <fullName evidence="1">Uncharacterized protein</fullName>
    </submittedName>
</protein>
<dbReference type="EMBL" id="SDMP01000015">
    <property type="protein sequence ID" value="RYR09727.1"/>
    <property type="molecule type" value="Genomic_DNA"/>
</dbReference>
<organism evidence="1 2">
    <name type="scientific">Arachis hypogaea</name>
    <name type="common">Peanut</name>
    <dbReference type="NCBI Taxonomy" id="3818"/>
    <lineage>
        <taxon>Eukaryota</taxon>
        <taxon>Viridiplantae</taxon>
        <taxon>Streptophyta</taxon>
        <taxon>Embryophyta</taxon>
        <taxon>Tracheophyta</taxon>
        <taxon>Spermatophyta</taxon>
        <taxon>Magnoliopsida</taxon>
        <taxon>eudicotyledons</taxon>
        <taxon>Gunneridae</taxon>
        <taxon>Pentapetalae</taxon>
        <taxon>rosids</taxon>
        <taxon>fabids</taxon>
        <taxon>Fabales</taxon>
        <taxon>Fabaceae</taxon>
        <taxon>Papilionoideae</taxon>
        <taxon>50 kb inversion clade</taxon>
        <taxon>dalbergioids sensu lato</taxon>
        <taxon>Dalbergieae</taxon>
        <taxon>Pterocarpus clade</taxon>
        <taxon>Arachis</taxon>
    </lineage>
</organism>
<accession>A0A444Z6D7</accession>
<proteinExistence type="predicted"/>
<gene>
    <name evidence="1" type="ORF">Ahy_B05g078124</name>
</gene>
<name>A0A444Z6D7_ARAHY</name>
<keyword evidence="2" id="KW-1185">Reference proteome</keyword>
<evidence type="ECO:0000313" key="2">
    <source>
        <dbReference type="Proteomes" id="UP000289738"/>
    </source>
</evidence>
<evidence type="ECO:0000313" key="1">
    <source>
        <dbReference type="EMBL" id="RYR09727.1"/>
    </source>
</evidence>
<comment type="caution">
    <text evidence="1">The sequence shown here is derived from an EMBL/GenBank/DDBJ whole genome shotgun (WGS) entry which is preliminary data.</text>
</comment>
<dbReference type="AlphaFoldDB" id="A0A444Z6D7"/>
<reference evidence="1 2" key="1">
    <citation type="submission" date="2019-01" db="EMBL/GenBank/DDBJ databases">
        <title>Sequencing of cultivated peanut Arachis hypogaea provides insights into genome evolution and oil improvement.</title>
        <authorList>
            <person name="Chen X."/>
        </authorList>
    </citation>
    <scope>NUCLEOTIDE SEQUENCE [LARGE SCALE GENOMIC DNA]</scope>
    <source>
        <strain evidence="2">cv. Fuhuasheng</strain>
        <tissue evidence="1">Leaves</tissue>
    </source>
</reference>
<dbReference type="Proteomes" id="UP000289738">
    <property type="component" value="Chromosome B05"/>
</dbReference>
<sequence length="94" mass="11183">MASKVVRLSFAQVLTFSASSTWMERRIREQILQVHSDVVERLHLRIPATVFDNLVLVLYRFDHCAMKHDWLCQVTWGTLELLQHTQNIRIYMKL</sequence>